<accession>A0ACA9RHX9</accession>
<protein>
    <submittedName>
        <fullName evidence="1">20482_t:CDS:1</fullName>
    </submittedName>
</protein>
<organism evidence="1 2">
    <name type="scientific">Racocetra persica</name>
    <dbReference type="NCBI Taxonomy" id="160502"/>
    <lineage>
        <taxon>Eukaryota</taxon>
        <taxon>Fungi</taxon>
        <taxon>Fungi incertae sedis</taxon>
        <taxon>Mucoromycota</taxon>
        <taxon>Glomeromycotina</taxon>
        <taxon>Glomeromycetes</taxon>
        <taxon>Diversisporales</taxon>
        <taxon>Gigasporaceae</taxon>
        <taxon>Racocetra</taxon>
    </lineage>
</organism>
<feature type="non-terminal residue" evidence="1">
    <location>
        <position position="1"/>
    </location>
</feature>
<reference evidence="1" key="1">
    <citation type="submission" date="2021-06" db="EMBL/GenBank/DDBJ databases">
        <authorList>
            <person name="Kallberg Y."/>
            <person name="Tangrot J."/>
            <person name="Rosling A."/>
        </authorList>
    </citation>
    <scope>NUCLEOTIDE SEQUENCE</scope>
    <source>
        <strain evidence="1">MA461A</strain>
    </source>
</reference>
<comment type="caution">
    <text evidence="1">The sequence shown here is derived from an EMBL/GenBank/DDBJ whole genome shotgun (WGS) entry which is preliminary data.</text>
</comment>
<evidence type="ECO:0000313" key="2">
    <source>
        <dbReference type="Proteomes" id="UP000789920"/>
    </source>
</evidence>
<keyword evidence="2" id="KW-1185">Reference proteome</keyword>
<gene>
    <name evidence="1" type="ORF">RPERSI_LOCUS19623</name>
</gene>
<sequence>PIKNTIRTAESRIDHPTSFFRRLILCASLKCRSQAIFFQSNNEKRTLPYRHKENSEQY</sequence>
<proteinExistence type="predicted"/>
<evidence type="ECO:0000313" key="1">
    <source>
        <dbReference type="EMBL" id="CAG8793752.1"/>
    </source>
</evidence>
<name>A0ACA9RHX9_9GLOM</name>
<dbReference type="Proteomes" id="UP000789920">
    <property type="component" value="Unassembled WGS sequence"/>
</dbReference>
<dbReference type="EMBL" id="CAJVQC010054068">
    <property type="protein sequence ID" value="CAG8793752.1"/>
    <property type="molecule type" value="Genomic_DNA"/>
</dbReference>